<evidence type="ECO:0000256" key="1">
    <source>
        <dbReference type="SAM" id="MobiDB-lite"/>
    </source>
</evidence>
<dbReference type="EMBL" id="JAINUF010000005">
    <property type="protein sequence ID" value="KAJ8360108.1"/>
    <property type="molecule type" value="Genomic_DNA"/>
</dbReference>
<comment type="caution">
    <text evidence="2">The sequence shown here is derived from an EMBL/GenBank/DDBJ whole genome shotgun (WGS) entry which is preliminary data.</text>
</comment>
<evidence type="ECO:0000313" key="2">
    <source>
        <dbReference type="EMBL" id="KAJ8360108.1"/>
    </source>
</evidence>
<feature type="region of interest" description="Disordered" evidence="1">
    <location>
        <begin position="88"/>
        <end position="110"/>
    </location>
</feature>
<protein>
    <submittedName>
        <fullName evidence="2">Uncharacterized protein</fullName>
    </submittedName>
</protein>
<name>A0A9Q1IZX7_SYNKA</name>
<organism evidence="2 3">
    <name type="scientific">Synaphobranchus kaupii</name>
    <name type="common">Kaup's arrowtooth eel</name>
    <dbReference type="NCBI Taxonomy" id="118154"/>
    <lineage>
        <taxon>Eukaryota</taxon>
        <taxon>Metazoa</taxon>
        <taxon>Chordata</taxon>
        <taxon>Craniata</taxon>
        <taxon>Vertebrata</taxon>
        <taxon>Euteleostomi</taxon>
        <taxon>Actinopterygii</taxon>
        <taxon>Neopterygii</taxon>
        <taxon>Teleostei</taxon>
        <taxon>Anguilliformes</taxon>
        <taxon>Synaphobranchidae</taxon>
        <taxon>Synaphobranchus</taxon>
    </lineage>
</organism>
<dbReference type="OrthoDB" id="10658829at2759"/>
<proteinExistence type="predicted"/>
<sequence length="204" mass="21237">MMQGLASITGRGPVSESFDFAEPPPLSCMMTIACTAASKRPLEMLLSAHSADKREGCLILYLRGGCRSWERELVGGVPAVLTQACRNGTGRSGQAARDNEALSPGHSAALSPSCAHGRVTPTLMHARAQLTNTSTARSSLRLTVPLFSCSAAPASTAAAGSSFDAGPGPTSKMAIAAECKLLASTCHRLQNDQCDCLLEMAAHY</sequence>
<dbReference type="AlphaFoldDB" id="A0A9Q1IZX7"/>
<reference evidence="2" key="1">
    <citation type="journal article" date="2023" name="Science">
        <title>Genome structures resolve the early diversification of teleost fishes.</title>
        <authorList>
            <person name="Parey E."/>
            <person name="Louis A."/>
            <person name="Montfort J."/>
            <person name="Bouchez O."/>
            <person name="Roques C."/>
            <person name="Iampietro C."/>
            <person name="Lluch J."/>
            <person name="Castinel A."/>
            <person name="Donnadieu C."/>
            <person name="Desvignes T."/>
            <person name="Floi Bucao C."/>
            <person name="Jouanno E."/>
            <person name="Wen M."/>
            <person name="Mejri S."/>
            <person name="Dirks R."/>
            <person name="Jansen H."/>
            <person name="Henkel C."/>
            <person name="Chen W.J."/>
            <person name="Zahm M."/>
            <person name="Cabau C."/>
            <person name="Klopp C."/>
            <person name="Thompson A.W."/>
            <person name="Robinson-Rechavi M."/>
            <person name="Braasch I."/>
            <person name="Lecointre G."/>
            <person name="Bobe J."/>
            <person name="Postlethwait J.H."/>
            <person name="Berthelot C."/>
            <person name="Roest Crollius H."/>
            <person name="Guiguen Y."/>
        </authorList>
    </citation>
    <scope>NUCLEOTIDE SEQUENCE</scope>
    <source>
        <strain evidence="2">WJC10195</strain>
    </source>
</reference>
<evidence type="ECO:0000313" key="3">
    <source>
        <dbReference type="Proteomes" id="UP001152622"/>
    </source>
</evidence>
<accession>A0A9Q1IZX7</accession>
<dbReference type="Proteomes" id="UP001152622">
    <property type="component" value="Chromosome 5"/>
</dbReference>
<keyword evidence="3" id="KW-1185">Reference proteome</keyword>
<gene>
    <name evidence="2" type="ORF">SKAU_G00166330</name>
</gene>